<evidence type="ECO:0000259" key="1">
    <source>
        <dbReference type="Pfam" id="PF13460"/>
    </source>
</evidence>
<comment type="caution">
    <text evidence="2">The sequence shown here is derived from an EMBL/GenBank/DDBJ whole genome shotgun (WGS) entry which is preliminary data.</text>
</comment>
<proteinExistence type="predicted"/>
<sequence length="243" mass="25095">MPNVTDPGPHGDSGPGQHALTVIVGAHGGIGIRVGALLAARGDRVRGVIRQADQKADIARVGMEPVVADLESATVTEFTEIVAGARTVIFTAGAGGGSSRERKDAVDRRGVSLVADASAAAKVGRLLLVSAMRVDLVRDGAEPEGASPTFTDYLRAKLAAEQDLRAHQQPWLILRPGQLTDEPGTGHVTLADAVPRGPVSRDDVAAVLVGLANRIDVVHRMLELGVGDTPIEQAVTSLAPADG</sequence>
<keyword evidence="3" id="KW-1185">Reference proteome</keyword>
<dbReference type="RefSeq" id="WP_086710155.1">
    <property type="nucleotide sequence ID" value="NZ_BAAABZ010000011.1"/>
</dbReference>
<dbReference type="GeneID" id="97430239"/>
<dbReference type="PANTHER" id="PTHR15020:SF50">
    <property type="entry name" value="UPF0659 PROTEIN YMR090W"/>
    <property type="match status" value="1"/>
</dbReference>
<evidence type="ECO:0000313" key="3">
    <source>
        <dbReference type="Proteomes" id="UP001501576"/>
    </source>
</evidence>
<evidence type="ECO:0000313" key="2">
    <source>
        <dbReference type="EMBL" id="GAA0514069.1"/>
    </source>
</evidence>
<dbReference type="InterPro" id="IPR016040">
    <property type="entry name" value="NAD(P)-bd_dom"/>
</dbReference>
<dbReference type="InterPro" id="IPR036291">
    <property type="entry name" value="NAD(P)-bd_dom_sf"/>
</dbReference>
<name>A0ABN1C8M1_9ACTN</name>
<organism evidence="2 3">
    <name type="scientific">Streptomyces mordarskii</name>
    <dbReference type="NCBI Taxonomy" id="1226758"/>
    <lineage>
        <taxon>Bacteria</taxon>
        <taxon>Bacillati</taxon>
        <taxon>Actinomycetota</taxon>
        <taxon>Actinomycetes</taxon>
        <taxon>Kitasatosporales</taxon>
        <taxon>Streptomycetaceae</taxon>
        <taxon>Streptomyces</taxon>
    </lineage>
</organism>
<accession>A0ABN1C8M1</accession>
<reference evidence="2 3" key="1">
    <citation type="journal article" date="2019" name="Int. J. Syst. Evol. Microbiol.">
        <title>The Global Catalogue of Microorganisms (GCM) 10K type strain sequencing project: providing services to taxonomists for standard genome sequencing and annotation.</title>
        <authorList>
            <consortium name="The Broad Institute Genomics Platform"/>
            <consortium name="The Broad Institute Genome Sequencing Center for Infectious Disease"/>
            <person name="Wu L."/>
            <person name="Ma J."/>
        </authorList>
    </citation>
    <scope>NUCLEOTIDE SEQUENCE [LARGE SCALE GENOMIC DNA]</scope>
    <source>
        <strain evidence="2 3">JCM 5052</strain>
    </source>
</reference>
<gene>
    <name evidence="2" type="ORF">GCM10010390_15520</name>
</gene>
<feature type="domain" description="NAD(P)-binding" evidence="1">
    <location>
        <begin position="25"/>
        <end position="212"/>
    </location>
</feature>
<dbReference type="EMBL" id="BAAABZ010000011">
    <property type="protein sequence ID" value="GAA0514069.1"/>
    <property type="molecule type" value="Genomic_DNA"/>
</dbReference>
<dbReference type="Proteomes" id="UP001501576">
    <property type="component" value="Unassembled WGS sequence"/>
</dbReference>
<dbReference type="SUPFAM" id="SSF51735">
    <property type="entry name" value="NAD(P)-binding Rossmann-fold domains"/>
    <property type="match status" value="1"/>
</dbReference>
<protein>
    <submittedName>
        <fullName evidence="2">NAD(P)H-binding protein</fullName>
    </submittedName>
</protein>
<dbReference type="Pfam" id="PF13460">
    <property type="entry name" value="NAD_binding_10"/>
    <property type="match status" value="1"/>
</dbReference>
<dbReference type="Gene3D" id="3.40.50.720">
    <property type="entry name" value="NAD(P)-binding Rossmann-like Domain"/>
    <property type="match status" value="1"/>
</dbReference>
<dbReference type="PANTHER" id="PTHR15020">
    <property type="entry name" value="FLAVIN REDUCTASE-RELATED"/>
    <property type="match status" value="1"/>
</dbReference>